<dbReference type="SUPFAM" id="SSF48371">
    <property type="entry name" value="ARM repeat"/>
    <property type="match status" value="1"/>
</dbReference>
<dbReference type="InterPro" id="IPR016024">
    <property type="entry name" value="ARM-type_fold"/>
</dbReference>
<sequence>MFMRIEYEAQNMSRPVFKGISMEFGAKATKRDLQSKASETIDISTLEGISVDLHLVLQKSSNNILRQGLVRTYILTLAIVLFYPPKQNTIEEAIQYVDYFANLIVKEINMSYSTLSFIDVIEGCTAFWQKLIGNLLKLSDDESVVKAYLEEYCSGLMARIEQSQVPSSTSVLLMFLSGMMIAISQLETIPSSVFVDRVIENLFQLLTTKGFSSEVQSNTIVGLAYIATSLSTVDFNTLNRIWNECMKNSDKFNFGFCAAKLLLMYMVNKESTAQEYFDCFLKKFFDQSTGWVSNGAAIGFSILLKDIQEIDSGYFTRVQKVVEHAKNVLMSDSIVDKKLILTSCWIITMGWKGFIGEDQLESLIENSVRFANVTLFNPEG</sequence>
<gene>
    <name evidence="1" type="ORF">HK103_006121</name>
</gene>
<comment type="caution">
    <text evidence="1">The sequence shown here is derived from an EMBL/GenBank/DDBJ whole genome shotgun (WGS) entry which is preliminary data.</text>
</comment>
<organism evidence="1 2">
    <name type="scientific">Boothiomyces macroporosus</name>
    <dbReference type="NCBI Taxonomy" id="261099"/>
    <lineage>
        <taxon>Eukaryota</taxon>
        <taxon>Fungi</taxon>
        <taxon>Fungi incertae sedis</taxon>
        <taxon>Chytridiomycota</taxon>
        <taxon>Chytridiomycota incertae sedis</taxon>
        <taxon>Chytridiomycetes</taxon>
        <taxon>Rhizophydiales</taxon>
        <taxon>Terramycetaceae</taxon>
        <taxon>Boothiomyces</taxon>
    </lineage>
</organism>
<accession>A0AAD5Y2A5</accession>
<dbReference type="AlphaFoldDB" id="A0AAD5Y2A5"/>
<evidence type="ECO:0000313" key="2">
    <source>
        <dbReference type="Proteomes" id="UP001210925"/>
    </source>
</evidence>
<proteinExistence type="predicted"/>
<name>A0AAD5Y2A5_9FUNG</name>
<dbReference type="Proteomes" id="UP001210925">
    <property type="component" value="Unassembled WGS sequence"/>
</dbReference>
<keyword evidence="2" id="KW-1185">Reference proteome</keyword>
<evidence type="ECO:0000313" key="1">
    <source>
        <dbReference type="EMBL" id="KAJ3255679.1"/>
    </source>
</evidence>
<dbReference type="EMBL" id="JADGKB010000062">
    <property type="protein sequence ID" value="KAJ3255679.1"/>
    <property type="molecule type" value="Genomic_DNA"/>
</dbReference>
<protein>
    <submittedName>
        <fullName evidence="1">Uncharacterized protein</fullName>
    </submittedName>
</protein>
<reference evidence="1" key="1">
    <citation type="submission" date="2020-05" db="EMBL/GenBank/DDBJ databases">
        <title>Phylogenomic resolution of chytrid fungi.</title>
        <authorList>
            <person name="Stajich J.E."/>
            <person name="Amses K."/>
            <person name="Simmons R."/>
            <person name="Seto K."/>
            <person name="Myers J."/>
            <person name="Bonds A."/>
            <person name="Quandt C.A."/>
            <person name="Barry K."/>
            <person name="Liu P."/>
            <person name="Grigoriev I."/>
            <person name="Longcore J.E."/>
            <person name="James T.Y."/>
        </authorList>
    </citation>
    <scope>NUCLEOTIDE SEQUENCE</scope>
    <source>
        <strain evidence="1">PLAUS21</strain>
    </source>
</reference>